<dbReference type="Proteomes" id="UP000661507">
    <property type="component" value="Unassembled WGS sequence"/>
</dbReference>
<dbReference type="PROSITE" id="PS51737">
    <property type="entry name" value="RECOMBINASE_DNA_BIND"/>
    <property type="match status" value="1"/>
</dbReference>
<dbReference type="InterPro" id="IPR011109">
    <property type="entry name" value="DNA_bind_recombinase_dom"/>
</dbReference>
<gene>
    <name evidence="3" type="ORF">GCM10011320_47000</name>
</gene>
<reference evidence="3" key="1">
    <citation type="journal article" date="2014" name="Int. J. Syst. Evol. Microbiol.">
        <title>Complete genome sequence of Corynebacterium casei LMG S-19264T (=DSM 44701T), isolated from a smear-ripened cheese.</title>
        <authorList>
            <consortium name="US DOE Joint Genome Institute (JGI-PGF)"/>
            <person name="Walter F."/>
            <person name="Albersmeier A."/>
            <person name="Kalinowski J."/>
            <person name="Ruckert C."/>
        </authorList>
    </citation>
    <scope>NUCLEOTIDE SEQUENCE</scope>
    <source>
        <strain evidence="3">CGMCC 1.3617</strain>
    </source>
</reference>
<protein>
    <recommendedName>
        <fullName evidence="5">Recombinase family protein</fullName>
    </recommendedName>
</protein>
<dbReference type="PANTHER" id="PTHR30461:SF23">
    <property type="entry name" value="DNA RECOMBINASE-RELATED"/>
    <property type="match status" value="1"/>
</dbReference>
<dbReference type="EMBL" id="BMKW01000013">
    <property type="protein sequence ID" value="GGJ33838.1"/>
    <property type="molecule type" value="Genomic_DNA"/>
</dbReference>
<sequence length="576" mass="63563">MNEQRRKSPSSSPRGVSRRCAIYTRKSSEEGLDQVFNSLDAQREACEAYASSQRHEGWVLLPTRYDDGGLSGGNIERPSLQRLLTDIRAGKVDLVLVYKVDRLTRSLSDFARIVDVMDEHGASFVSVTQHFNTATSMGRLTLNMLLSFAQFEREVAGERIRDKIAASKRKGMWMGGSVPLGYVVRDRKLVVDDAEAERVRQVFRTYHELGSVRLLQTRLAAEGITSKSGQRLVHGALFHMLQNRVYRGEVPHKGNVYPGEHEAIIDLPLWDAVQTQLAENRVQRASGSNADHPSLLAGLAFDGDGHTRLTPTHAVKAGKRYRYYVSQTLIAAPRSSSPGGRRVPASDLEQLVIGRIRRFLADEAALHAALRPFVPDAAGRRRLLDRASRLAQDWPKLSATEVRQILLGMLSRVSLHADRIDLHVQPDRLPQLLIGGPGAVSLEATTRKVETSSLVLSVQASLRRAGKEIAMVLGADPAAAPTADPAMMRLILRARAMWEKVQRGEVAGLGELATQEGVSGSYASRLIRLAFLAPDVLSAVMNGRQPAELSAAGLLQECRRGLPLDWQHQRETLGFR</sequence>
<accession>A0A917KWN3</accession>
<proteinExistence type="predicted"/>
<dbReference type="Gene3D" id="3.40.50.1390">
    <property type="entry name" value="Resolvase, N-terminal catalytic domain"/>
    <property type="match status" value="1"/>
</dbReference>
<feature type="domain" description="Recombinase" evidence="2">
    <location>
        <begin position="179"/>
        <end position="284"/>
    </location>
</feature>
<reference evidence="3" key="2">
    <citation type="submission" date="2020-09" db="EMBL/GenBank/DDBJ databases">
        <authorList>
            <person name="Sun Q."/>
            <person name="Zhou Y."/>
        </authorList>
    </citation>
    <scope>NUCLEOTIDE SEQUENCE</scope>
    <source>
        <strain evidence="3">CGMCC 1.3617</strain>
    </source>
</reference>
<dbReference type="InterPro" id="IPR050639">
    <property type="entry name" value="SSR_resolvase"/>
</dbReference>
<dbReference type="AlphaFoldDB" id="A0A917KWN3"/>
<dbReference type="GO" id="GO:0003677">
    <property type="term" value="F:DNA binding"/>
    <property type="evidence" value="ECO:0007669"/>
    <property type="project" value="InterPro"/>
</dbReference>
<keyword evidence="4" id="KW-1185">Reference proteome</keyword>
<name>A0A917KWN3_9PROT</name>
<dbReference type="CDD" id="cd03768">
    <property type="entry name" value="SR_ResInv"/>
    <property type="match status" value="1"/>
</dbReference>
<dbReference type="InterPro" id="IPR038109">
    <property type="entry name" value="DNA_bind_recomb_sf"/>
</dbReference>
<feature type="domain" description="Resolvase/invertase-type recombinase catalytic" evidence="1">
    <location>
        <begin position="19"/>
        <end position="171"/>
    </location>
</feature>
<evidence type="ECO:0000313" key="3">
    <source>
        <dbReference type="EMBL" id="GGJ33838.1"/>
    </source>
</evidence>
<organism evidence="3 4">
    <name type="scientific">Neoroseomonas lacus</name>
    <dbReference type="NCBI Taxonomy" id="287609"/>
    <lineage>
        <taxon>Bacteria</taxon>
        <taxon>Pseudomonadati</taxon>
        <taxon>Pseudomonadota</taxon>
        <taxon>Alphaproteobacteria</taxon>
        <taxon>Acetobacterales</taxon>
        <taxon>Acetobacteraceae</taxon>
        <taxon>Neoroseomonas</taxon>
    </lineage>
</organism>
<evidence type="ECO:0000259" key="2">
    <source>
        <dbReference type="PROSITE" id="PS51737"/>
    </source>
</evidence>
<dbReference type="InterPro" id="IPR036162">
    <property type="entry name" value="Resolvase-like_N_sf"/>
</dbReference>
<dbReference type="Pfam" id="PF07508">
    <property type="entry name" value="Recombinase"/>
    <property type="match status" value="1"/>
</dbReference>
<comment type="caution">
    <text evidence="3">The sequence shown here is derived from an EMBL/GenBank/DDBJ whole genome shotgun (WGS) entry which is preliminary data.</text>
</comment>
<dbReference type="SUPFAM" id="SSF53041">
    <property type="entry name" value="Resolvase-like"/>
    <property type="match status" value="1"/>
</dbReference>
<dbReference type="SMART" id="SM00857">
    <property type="entry name" value="Resolvase"/>
    <property type="match status" value="1"/>
</dbReference>
<evidence type="ECO:0000259" key="1">
    <source>
        <dbReference type="PROSITE" id="PS51736"/>
    </source>
</evidence>
<dbReference type="InterPro" id="IPR006119">
    <property type="entry name" value="Resolv_N"/>
</dbReference>
<dbReference type="GO" id="GO:0000150">
    <property type="term" value="F:DNA strand exchange activity"/>
    <property type="evidence" value="ECO:0007669"/>
    <property type="project" value="InterPro"/>
</dbReference>
<dbReference type="RefSeq" id="WP_188971386.1">
    <property type="nucleotide sequence ID" value="NZ_BMKW01000013.1"/>
</dbReference>
<dbReference type="PROSITE" id="PS51736">
    <property type="entry name" value="RECOMBINASES_3"/>
    <property type="match status" value="1"/>
</dbReference>
<dbReference type="Pfam" id="PF00239">
    <property type="entry name" value="Resolvase"/>
    <property type="match status" value="1"/>
</dbReference>
<evidence type="ECO:0008006" key="5">
    <source>
        <dbReference type="Google" id="ProtNLM"/>
    </source>
</evidence>
<evidence type="ECO:0000313" key="4">
    <source>
        <dbReference type="Proteomes" id="UP000661507"/>
    </source>
</evidence>
<dbReference type="PANTHER" id="PTHR30461">
    <property type="entry name" value="DNA-INVERTASE FROM LAMBDOID PROPHAGE"/>
    <property type="match status" value="1"/>
</dbReference>
<dbReference type="Gene3D" id="3.90.1750.20">
    <property type="entry name" value="Putative Large Serine Recombinase, Chain B, Domain 2"/>
    <property type="match status" value="1"/>
</dbReference>